<evidence type="ECO:0000256" key="4">
    <source>
        <dbReference type="ARBA" id="ARBA00023027"/>
    </source>
</evidence>
<keyword evidence="10" id="KW-1185">Reference proteome</keyword>
<evidence type="ECO:0000313" key="10">
    <source>
        <dbReference type="Proteomes" id="UP000316921"/>
    </source>
</evidence>
<comment type="similarity">
    <text evidence="1 7">Belongs to the aldehyde dehydrogenase family.</text>
</comment>
<name>A0A518BJF7_9BACT</name>
<dbReference type="InterPro" id="IPR029510">
    <property type="entry name" value="Ald_DH_CS_GLU"/>
</dbReference>
<dbReference type="InterPro" id="IPR016163">
    <property type="entry name" value="Ald_DH_C"/>
</dbReference>
<dbReference type="InterPro" id="IPR016162">
    <property type="entry name" value="Ald_DH_N"/>
</dbReference>
<feature type="active site" evidence="6">
    <location>
        <position position="269"/>
    </location>
</feature>
<dbReference type="EMBL" id="CP036287">
    <property type="protein sequence ID" value="QDU67117.1"/>
    <property type="molecule type" value="Genomic_DNA"/>
</dbReference>
<dbReference type="CDD" id="cd07130">
    <property type="entry name" value="ALDH_F7_AASADH"/>
    <property type="match status" value="1"/>
</dbReference>
<dbReference type="PANTHER" id="PTHR43521:SF1">
    <property type="entry name" value="ALPHA-AMINOADIPIC SEMIALDEHYDE DEHYDROGENASE"/>
    <property type="match status" value="1"/>
</dbReference>
<evidence type="ECO:0000256" key="3">
    <source>
        <dbReference type="ARBA" id="ARBA00023002"/>
    </source>
</evidence>
<dbReference type="SUPFAM" id="SSF53720">
    <property type="entry name" value="ALDH-like"/>
    <property type="match status" value="1"/>
</dbReference>
<dbReference type="EC" id="1.2.1.3" evidence="5"/>
<feature type="domain" description="Aldehyde dehydrogenase" evidence="8">
    <location>
        <begin position="31"/>
        <end position="498"/>
    </location>
</feature>
<evidence type="ECO:0000256" key="6">
    <source>
        <dbReference type="PROSITE-ProRule" id="PRU10007"/>
    </source>
</evidence>
<organism evidence="9 10">
    <name type="scientific">Engelhardtia mirabilis</name>
    <dbReference type="NCBI Taxonomy" id="2528011"/>
    <lineage>
        <taxon>Bacteria</taxon>
        <taxon>Pseudomonadati</taxon>
        <taxon>Planctomycetota</taxon>
        <taxon>Planctomycetia</taxon>
        <taxon>Planctomycetia incertae sedis</taxon>
        <taxon>Engelhardtia</taxon>
    </lineage>
</organism>
<dbReference type="FunFam" id="3.40.309.10:FF:000018">
    <property type="entry name" value="Alpha-aminoadipic semialdehyde dehydrogenase"/>
    <property type="match status" value="1"/>
</dbReference>
<proteinExistence type="inferred from homology"/>
<dbReference type="InterPro" id="IPR044638">
    <property type="entry name" value="ALDH7A1-like"/>
</dbReference>
<dbReference type="Pfam" id="PF00171">
    <property type="entry name" value="Aldedh"/>
    <property type="match status" value="1"/>
</dbReference>
<comment type="subunit">
    <text evidence="2">Homotetramer.</text>
</comment>
<sequence>MTAATAARDVQSILRELGLDGQLSGAYAGEWIPTSGPELEVRSPGTGEVLARIPQAGAAEYERCVEAAQAAFLKWREKPAPLRGEIVRRMGERLRAKKDALGALVTLEMGKILQEGLGEVQEAIDIADFAVGQSRMLYGLSMHSERPGHAMREQWHPLGICGVISAFNFPVAVWAWNSMIALICGDACIWKPSPKAPLCAIATTKILAPVLEEEGLGALLGLVIGTNEEVGERLVADRRVPLISFTGSTRVGREVAAKVAGRLGKSILELGGNNAMVVTENADLDLAIPAIVFGSVGTCGQRCTTTRRVLVADAIADEVERRLVAAYDQVRIGNPLADGTLCGPLIDSHAVEGMQRTLEEAKQEGAELVYGGEVLSLDGDESGGHYVKPCIMRASNSMSVVQHETFAPILYLIRVADLDEAIAQHNDVPQGLSSAIFSSDVREAERFLSAVGSDCGIANVNIGTSGAEIGGAFGGEKDTGGGRESGSDAWKAYMRRQTNTVNWSRELPLAQGISFG</sequence>
<dbReference type="InterPro" id="IPR016161">
    <property type="entry name" value="Ald_DH/histidinol_DH"/>
</dbReference>
<dbReference type="Gene3D" id="3.40.309.10">
    <property type="entry name" value="Aldehyde Dehydrogenase, Chain A, domain 2"/>
    <property type="match status" value="1"/>
</dbReference>
<evidence type="ECO:0000256" key="5">
    <source>
        <dbReference type="ARBA" id="ARBA00024226"/>
    </source>
</evidence>
<dbReference type="KEGG" id="pbap:Pla133_21950"/>
<dbReference type="PROSITE" id="PS00687">
    <property type="entry name" value="ALDEHYDE_DEHYDR_GLU"/>
    <property type="match status" value="1"/>
</dbReference>
<accession>A0A518BJF7</accession>
<evidence type="ECO:0000256" key="2">
    <source>
        <dbReference type="ARBA" id="ARBA00011881"/>
    </source>
</evidence>
<dbReference type="RefSeq" id="WP_145065002.1">
    <property type="nucleotide sequence ID" value="NZ_CP036287.1"/>
</dbReference>
<dbReference type="InterPro" id="IPR015590">
    <property type="entry name" value="Aldehyde_DH_dom"/>
</dbReference>
<keyword evidence="3 7" id="KW-0560">Oxidoreductase</keyword>
<gene>
    <name evidence="9" type="primary">gabD_1</name>
    <name evidence="9" type="ORF">Pla133_21950</name>
</gene>
<evidence type="ECO:0000259" key="8">
    <source>
        <dbReference type="Pfam" id="PF00171"/>
    </source>
</evidence>
<evidence type="ECO:0000256" key="7">
    <source>
        <dbReference type="RuleBase" id="RU003345"/>
    </source>
</evidence>
<dbReference type="PANTHER" id="PTHR43521">
    <property type="entry name" value="ALPHA-AMINOADIPIC SEMIALDEHYDE DEHYDROGENASE"/>
    <property type="match status" value="1"/>
</dbReference>
<dbReference type="Proteomes" id="UP000316921">
    <property type="component" value="Chromosome"/>
</dbReference>
<dbReference type="Gene3D" id="3.40.605.10">
    <property type="entry name" value="Aldehyde Dehydrogenase, Chain A, domain 1"/>
    <property type="match status" value="1"/>
</dbReference>
<keyword evidence="4" id="KW-0520">NAD</keyword>
<reference evidence="9 10" key="1">
    <citation type="submission" date="2019-02" db="EMBL/GenBank/DDBJ databases">
        <title>Deep-cultivation of Planctomycetes and their phenomic and genomic characterization uncovers novel biology.</title>
        <authorList>
            <person name="Wiegand S."/>
            <person name="Jogler M."/>
            <person name="Boedeker C."/>
            <person name="Pinto D."/>
            <person name="Vollmers J."/>
            <person name="Rivas-Marin E."/>
            <person name="Kohn T."/>
            <person name="Peeters S.H."/>
            <person name="Heuer A."/>
            <person name="Rast P."/>
            <person name="Oberbeckmann S."/>
            <person name="Bunk B."/>
            <person name="Jeske O."/>
            <person name="Meyerdierks A."/>
            <person name="Storesund J.E."/>
            <person name="Kallscheuer N."/>
            <person name="Luecker S."/>
            <person name="Lage O.M."/>
            <person name="Pohl T."/>
            <person name="Merkel B.J."/>
            <person name="Hornburger P."/>
            <person name="Mueller R.-W."/>
            <person name="Bruemmer F."/>
            <person name="Labrenz M."/>
            <person name="Spormann A.M."/>
            <person name="Op den Camp H."/>
            <person name="Overmann J."/>
            <person name="Amann R."/>
            <person name="Jetten M.S.M."/>
            <person name="Mascher T."/>
            <person name="Medema M.H."/>
            <person name="Devos D.P."/>
            <person name="Kaster A.-K."/>
            <person name="Ovreas L."/>
            <person name="Rohde M."/>
            <person name="Galperin M.Y."/>
            <person name="Jogler C."/>
        </authorList>
    </citation>
    <scope>NUCLEOTIDE SEQUENCE [LARGE SCALE GENOMIC DNA]</scope>
    <source>
        <strain evidence="9 10">Pla133</strain>
    </source>
</reference>
<evidence type="ECO:0000313" key="9">
    <source>
        <dbReference type="EMBL" id="QDU67117.1"/>
    </source>
</evidence>
<evidence type="ECO:0000256" key="1">
    <source>
        <dbReference type="ARBA" id="ARBA00009986"/>
    </source>
</evidence>
<protein>
    <recommendedName>
        <fullName evidence="5">aldehyde dehydrogenase (NAD(+))</fullName>
        <ecNumber evidence="5">1.2.1.3</ecNumber>
    </recommendedName>
</protein>
<dbReference type="AlphaFoldDB" id="A0A518BJF7"/>
<dbReference type="GO" id="GO:0004029">
    <property type="term" value="F:aldehyde dehydrogenase (NAD+) activity"/>
    <property type="evidence" value="ECO:0007669"/>
    <property type="project" value="UniProtKB-EC"/>
</dbReference>